<evidence type="ECO:0000259" key="1">
    <source>
        <dbReference type="SMART" id="SM00842"/>
    </source>
</evidence>
<sequence>MTFMRNILRSLFARQTDNVLGVDVGTSAVKIVQLDRRKGRPLLKAAGVVDLPSGIMENGACRDVKALAALLRQALGTSGADIRDAALAIGVPALFVREISFPPLSPDELREAVKWDSEKYVPFAPETYYYDYAVTGRGTSELELRVMLAAAPREVVDDLLAAAKEAGLRPAAIDAEPLAIYRTLPAAGNALVVDIGAEVSHATIFQDGAPVVARPLPINGQRFTEVVMEAFELGQTEAERLKQRQKGLLFRPGTQGESSTVHRSFELLVTEAAREAMRTIEYYRIQNKEAIIDKAFLTGGGAALDNIVHYFAAQLDVPVVIHDPLAPFDVAGSFDPQYIRSLGGRLGVAVGLALRGGEA</sequence>
<gene>
    <name evidence="2" type="primary">pilM</name>
    <name evidence="2" type="ORF">Q4T40_11145</name>
</gene>
<dbReference type="Gene3D" id="3.30.1490.300">
    <property type="match status" value="1"/>
</dbReference>
<dbReference type="InterPro" id="IPR050696">
    <property type="entry name" value="FtsA/MreB"/>
</dbReference>
<keyword evidence="3" id="KW-1185">Reference proteome</keyword>
<feature type="domain" description="SHS2" evidence="1">
    <location>
        <begin position="19"/>
        <end position="184"/>
    </location>
</feature>
<dbReference type="InterPro" id="IPR005883">
    <property type="entry name" value="PilM"/>
</dbReference>
<dbReference type="PIRSF" id="PIRSF019169">
    <property type="entry name" value="PilM"/>
    <property type="match status" value="1"/>
</dbReference>
<organism evidence="2 3">
    <name type="scientific">Anaeroselena agilis</name>
    <dbReference type="NCBI Taxonomy" id="3063788"/>
    <lineage>
        <taxon>Bacteria</taxon>
        <taxon>Bacillati</taxon>
        <taxon>Bacillota</taxon>
        <taxon>Negativicutes</taxon>
        <taxon>Acetonemataceae</taxon>
        <taxon>Anaeroselena</taxon>
    </lineage>
</organism>
<accession>A0ABU3NZR1</accession>
<dbReference type="PANTHER" id="PTHR32432">
    <property type="entry name" value="CELL DIVISION PROTEIN FTSA-RELATED"/>
    <property type="match status" value="1"/>
</dbReference>
<evidence type="ECO:0000313" key="2">
    <source>
        <dbReference type="EMBL" id="MDT8901802.1"/>
    </source>
</evidence>
<dbReference type="InterPro" id="IPR003494">
    <property type="entry name" value="SHS2_FtsA"/>
</dbReference>
<dbReference type="PANTHER" id="PTHR32432:SF3">
    <property type="entry name" value="ETHANOLAMINE UTILIZATION PROTEIN EUTJ"/>
    <property type="match status" value="1"/>
</dbReference>
<dbReference type="EMBL" id="JAUOZS010000001">
    <property type="protein sequence ID" value="MDT8901802.1"/>
    <property type="molecule type" value="Genomic_DNA"/>
</dbReference>
<dbReference type="InterPro" id="IPR043129">
    <property type="entry name" value="ATPase_NBD"/>
</dbReference>
<dbReference type="SUPFAM" id="SSF53067">
    <property type="entry name" value="Actin-like ATPase domain"/>
    <property type="match status" value="2"/>
</dbReference>
<dbReference type="Proteomes" id="UP001254848">
    <property type="component" value="Unassembled WGS sequence"/>
</dbReference>
<dbReference type="Pfam" id="PF11104">
    <property type="entry name" value="PilM_2"/>
    <property type="match status" value="1"/>
</dbReference>
<proteinExistence type="predicted"/>
<dbReference type="SMART" id="SM00842">
    <property type="entry name" value="FtsA"/>
    <property type="match status" value="1"/>
</dbReference>
<dbReference type="RefSeq" id="WP_413780304.1">
    <property type="nucleotide sequence ID" value="NZ_JAUOZS010000001.1"/>
</dbReference>
<evidence type="ECO:0000313" key="3">
    <source>
        <dbReference type="Proteomes" id="UP001254848"/>
    </source>
</evidence>
<comment type="caution">
    <text evidence="2">The sequence shown here is derived from an EMBL/GenBank/DDBJ whole genome shotgun (WGS) entry which is preliminary data.</text>
</comment>
<protein>
    <submittedName>
        <fullName evidence="2">Type IV pilus assembly protein PilM</fullName>
    </submittedName>
</protein>
<reference evidence="2 3" key="1">
    <citation type="submission" date="2023-07" db="EMBL/GenBank/DDBJ databases">
        <title>The novel representative of Negativicutes class, Anaeroselena agilis gen. nov. sp. nov.</title>
        <authorList>
            <person name="Prokofeva M.I."/>
            <person name="Elcheninov A.G."/>
            <person name="Klyukina A."/>
            <person name="Kublanov I.V."/>
            <person name="Frolov E.N."/>
            <person name="Podosokorskaya O.A."/>
        </authorList>
    </citation>
    <scope>NUCLEOTIDE SEQUENCE [LARGE SCALE GENOMIC DNA]</scope>
    <source>
        <strain evidence="2 3">4137-cl</strain>
    </source>
</reference>
<dbReference type="Gene3D" id="3.30.420.40">
    <property type="match status" value="2"/>
</dbReference>
<dbReference type="NCBIfam" id="TIGR01175">
    <property type="entry name" value="pilM"/>
    <property type="match status" value="1"/>
</dbReference>
<name>A0ABU3NZR1_9FIRM</name>
<dbReference type="CDD" id="cd24049">
    <property type="entry name" value="ASKHA_NBD_PilM"/>
    <property type="match status" value="1"/>
</dbReference>